<dbReference type="InterPro" id="IPR001173">
    <property type="entry name" value="Glyco_trans_2-like"/>
</dbReference>
<dbReference type="CDD" id="cd06433">
    <property type="entry name" value="GT_2_WfgS_like"/>
    <property type="match status" value="1"/>
</dbReference>
<accession>A0A9D1GEK5</accession>
<reference evidence="2" key="2">
    <citation type="journal article" date="2021" name="PeerJ">
        <title>Extensive microbial diversity within the chicken gut microbiome revealed by metagenomics and culture.</title>
        <authorList>
            <person name="Gilroy R."/>
            <person name="Ravi A."/>
            <person name="Getino M."/>
            <person name="Pursley I."/>
            <person name="Horton D.L."/>
            <person name="Alikhan N.F."/>
            <person name="Baker D."/>
            <person name="Gharbi K."/>
            <person name="Hall N."/>
            <person name="Watson M."/>
            <person name="Adriaenssens E.M."/>
            <person name="Foster-Nyarko E."/>
            <person name="Jarju S."/>
            <person name="Secka A."/>
            <person name="Antonio M."/>
            <person name="Oren A."/>
            <person name="Chaudhuri R.R."/>
            <person name="La Ragione R."/>
            <person name="Hildebrand F."/>
            <person name="Pallen M.J."/>
        </authorList>
    </citation>
    <scope>NUCLEOTIDE SEQUENCE</scope>
    <source>
        <strain evidence="2">21143</strain>
    </source>
</reference>
<evidence type="ECO:0000259" key="1">
    <source>
        <dbReference type="Pfam" id="PF00535"/>
    </source>
</evidence>
<name>A0A9D1GEK5_9BACT</name>
<reference evidence="2" key="1">
    <citation type="submission" date="2020-10" db="EMBL/GenBank/DDBJ databases">
        <authorList>
            <person name="Gilroy R."/>
        </authorList>
    </citation>
    <scope>NUCLEOTIDE SEQUENCE</scope>
    <source>
        <strain evidence="2">21143</strain>
    </source>
</reference>
<dbReference type="GO" id="GO:0016758">
    <property type="term" value="F:hexosyltransferase activity"/>
    <property type="evidence" value="ECO:0007669"/>
    <property type="project" value="UniProtKB-ARBA"/>
</dbReference>
<dbReference type="PANTHER" id="PTHR22916:SF67">
    <property type="entry name" value="COLANIC ACID BIOSYNTHESIS GLYCOSYL TRANSFERASE WCAE-RELATED"/>
    <property type="match status" value="1"/>
</dbReference>
<feature type="domain" description="Glycosyltransferase 2-like" evidence="1">
    <location>
        <begin position="5"/>
        <end position="160"/>
    </location>
</feature>
<evidence type="ECO:0000313" key="3">
    <source>
        <dbReference type="Proteomes" id="UP000886722"/>
    </source>
</evidence>
<dbReference type="Proteomes" id="UP000886722">
    <property type="component" value="Unassembled WGS sequence"/>
</dbReference>
<gene>
    <name evidence="2" type="ORF">IAD06_05255</name>
</gene>
<dbReference type="AlphaFoldDB" id="A0A9D1GEK5"/>
<comment type="caution">
    <text evidence="2">The sequence shown here is derived from an EMBL/GenBank/DDBJ whole genome shotgun (WGS) entry which is preliminary data.</text>
</comment>
<protein>
    <submittedName>
        <fullName evidence="2">Glycosyltransferase</fullName>
    </submittedName>
</protein>
<dbReference type="SUPFAM" id="SSF53448">
    <property type="entry name" value="Nucleotide-diphospho-sugar transferases"/>
    <property type="match status" value="1"/>
</dbReference>
<dbReference type="EMBL" id="DVKT01000039">
    <property type="protein sequence ID" value="HIT39426.1"/>
    <property type="molecule type" value="Genomic_DNA"/>
</dbReference>
<organism evidence="2 3">
    <name type="scientific">Candidatus Caccoplasma intestinavium</name>
    <dbReference type="NCBI Taxonomy" id="2840716"/>
    <lineage>
        <taxon>Bacteria</taxon>
        <taxon>Pseudomonadati</taxon>
        <taxon>Bacteroidota</taxon>
        <taxon>Bacteroidia</taxon>
        <taxon>Bacteroidales</taxon>
        <taxon>Bacteroidaceae</taxon>
        <taxon>Bacteroidaceae incertae sedis</taxon>
        <taxon>Candidatus Caccoplasma</taxon>
    </lineage>
</organism>
<dbReference type="Gene3D" id="3.90.550.10">
    <property type="entry name" value="Spore Coat Polysaccharide Biosynthesis Protein SpsA, Chain A"/>
    <property type="match status" value="1"/>
</dbReference>
<dbReference type="InterPro" id="IPR029044">
    <property type="entry name" value="Nucleotide-diphossugar_trans"/>
</dbReference>
<proteinExistence type="predicted"/>
<dbReference type="PANTHER" id="PTHR22916">
    <property type="entry name" value="GLYCOSYLTRANSFERASE"/>
    <property type="match status" value="1"/>
</dbReference>
<evidence type="ECO:0000313" key="2">
    <source>
        <dbReference type="EMBL" id="HIT39426.1"/>
    </source>
</evidence>
<dbReference type="Pfam" id="PF00535">
    <property type="entry name" value="Glycos_transf_2"/>
    <property type="match status" value="1"/>
</dbReference>
<sequence length="280" mass="32434">MKKLSIITINYNNKSGLEQTIKSVVNQNAEKHTEHIIIDGGSNDGSLDVIDENKEHFSYWCSEKDNGIYHAMNKGIAHATGEYLLFLNSGDFLEPEVIATVLNELTGTDIIYGDIIFQTTNGERQTMVYPDTLSTEYMFFKAIGHPATFFRRSLFQRYAYNESLKIVSDWEFLFKKIIMESHSTRHIPLFISTFMTDGISSTSGDLCDQERRECLTRLLSPAIYQEMCSLYEFKHNPYISLFSEIGDKPHIRRHIRKYIRFLLSVNHIAGLLYKRKSKKR</sequence>